<dbReference type="GO" id="GO:0051726">
    <property type="term" value="P:regulation of cell cycle"/>
    <property type="evidence" value="ECO:0007669"/>
    <property type="project" value="InterPro"/>
</dbReference>
<dbReference type="Pfam" id="PF00641">
    <property type="entry name" value="Zn_ribbon_RanBP"/>
    <property type="match status" value="1"/>
</dbReference>
<dbReference type="InterPro" id="IPR013083">
    <property type="entry name" value="Znf_RING/FYVE/PHD"/>
</dbReference>
<dbReference type="RefSeq" id="XP_044301633.1">
    <property type="nucleotide sequence ID" value="XM_044445698.1"/>
</dbReference>
<evidence type="ECO:0000256" key="2">
    <source>
        <dbReference type="ARBA" id="ARBA00005803"/>
    </source>
</evidence>
<dbReference type="Gene3D" id="2.30.30.380">
    <property type="entry name" value="Zn-finger domain of Sec23/24"/>
    <property type="match status" value="1"/>
</dbReference>
<keyword evidence="3 7" id="KW-0479">Metal-binding</keyword>
<feature type="region of interest" description="Disordered" evidence="9">
    <location>
        <begin position="121"/>
        <end position="157"/>
    </location>
</feature>
<feature type="domain" description="DM2" evidence="11">
    <location>
        <begin position="24"/>
        <end position="107"/>
    </location>
</feature>
<keyword evidence="4 8" id="KW-0863">Zinc-finger</keyword>
<dbReference type="SUPFAM" id="SSF90209">
    <property type="entry name" value="Ran binding protein zinc finger-like"/>
    <property type="match status" value="1"/>
</dbReference>
<dbReference type="Proteomes" id="UP000694545">
    <property type="component" value="Unplaced"/>
</dbReference>
<dbReference type="InterPro" id="IPR003121">
    <property type="entry name" value="SWIB_MDM2_domain"/>
</dbReference>
<comment type="similarity">
    <text evidence="2 7">Belongs to the MDM2/MDM4 family.</text>
</comment>
<dbReference type="InterPro" id="IPR001876">
    <property type="entry name" value="Znf_RanBP2"/>
</dbReference>
<comment type="subcellular location">
    <subcellularLocation>
        <location evidence="1 7">Nucleus</location>
    </subcellularLocation>
</comment>
<dbReference type="InterPro" id="IPR015458">
    <property type="entry name" value="MDM4"/>
</dbReference>
<evidence type="ECO:0000259" key="11">
    <source>
        <dbReference type="PROSITE" id="PS51925"/>
    </source>
</evidence>
<dbReference type="OMA" id="IPDCRRT"/>
<evidence type="ECO:0000256" key="6">
    <source>
        <dbReference type="ARBA" id="ARBA00023242"/>
    </source>
</evidence>
<keyword evidence="13" id="KW-1185">Reference proteome</keyword>
<gene>
    <name evidence="12" type="primary">MDM4</name>
</gene>
<dbReference type="PROSITE" id="PS50199">
    <property type="entry name" value="ZF_RANBP2_2"/>
    <property type="match status" value="1"/>
</dbReference>
<accession>A0A8D2L0R8</accession>
<evidence type="ECO:0000313" key="12">
    <source>
        <dbReference type="Ensembl" id="ENSVKKP00000015021.1"/>
    </source>
</evidence>
<evidence type="ECO:0000256" key="8">
    <source>
        <dbReference type="PROSITE-ProRule" id="PRU00322"/>
    </source>
</evidence>
<dbReference type="SUPFAM" id="SSF47592">
    <property type="entry name" value="SWIB/MDM2 domain"/>
    <property type="match status" value="1"/>
</dbReference>
<dbReference type="GO" id="GO:0008270">
    <property type="term" value="F:zinc ion binding"/>
    <property type="evidence" value="ECO:0007669"/>
    <property type="project" value="UniProtKB-KW"/>
</dbReference>
<dbReference type="CDD" id="cd16784">
    <property type="entry name" value="mRING-HC-C2H2C4_MDM4"/>
    <property type="match status" value="1"/>
</dbReference>
<dbReference type="GO" id="GO:0061630">
    <property type="term" value="F:ubiquitin protein ligase activity"/>
    <property type="evidence" value="ECO:0007669"/>
    <property type="project" value="TreeGrafter"/>
</dbReference>
<dbReference type="CTD" id="4194"/>
<dbReference type="GO" id="GO:0005634">
    <property type="term" value="C:nucleus"/>
    <property type="evidence" value="ECO:0007669"/>
    <property type="project" value="UniProtKB-SubCell"/>
</dbReference>
<keyword evidence="6 7" id="KW-0539">Nucleus</keyword>
<evidence type="ECO:0000256" key="5">
    <source>
        <dbReference type="ARBA" id="ARBA00022833"/>
    </source>
</evidence>
<dbReference type="PROSITE" id="PS01358">
    <property type="entry name" value="ZF_RANBP2_1"/>
    <property type="match status" value="1"/>
</dbReference>
<organism evidence="12 13">
    <name type="scientific">Varanus komodoensis</name>
    <name type="common">Komodo dragon</name>
    <dbReference type="NCBI Taxonomy" id="61221"/>
    <lineage>
        <taxon>Eukaryota</taxon>
        <taxon>Metazoa</taxon>
        <taxon>Chordata</taxon>
        <taxon>Craniata</taxon>
        <taxon>Vertebrata</taxon>
        <taxon>Euteleostomi</taxon>
        <taxon>Lepidosauria</taxon>
        <taxon>Squamata</taxon>
        <taxon>Bifurcata</taxon>
        <taxon>Unidentata</taxon>
        <taxon>Episquamata</taxon>
        <taxon>Toxicofera</taxon>
        <taxon>Anguimorpha</taxon>
        <taxon>Paleoanguimorpha</taxon>
        <taxon>Varanoidea</taxon>
        <taxon>Varanidae</taxon>
        <taxon>Varanus</taxon>
    </lineage>
</organism>
<evidence type="ECO:0000259" key="10">
    <source>
        <dbReference type="PROSITE" id="PS50199"/>
    </source>
</evidence>
<dbReference type="AlphaFoldDB" id="A0A8D2L0R8"/>
<dbReference type="Pfam" id="PF02201">
    <property type="entry name" value="SWIB"/>
    <property type="match status" value="1"/>
</dbReference>
<dbReference type="GO" id="GO:0010468">
    <property type="term" value="P:regulation of gene expression"/>
    <property type="evidence" value="ECO:0007669"/>
    <property type="project" value="TreeGrafter"/>
</dbReference>
<dbReference type="GO" id="GO:0043066">
    <property type="term" value="P:negative regulation of apoptotic process"/>
    <property type="evidence" value="ECO:0007669"/>
    <property type="project" value="InterPro"/>
</dbReference>
<comment type="function">
    <text evidence="7">Inhibits p53- and p73-mediated cell cycle arrest and apoptosis by binding its transcriptional activation domain.</text>
</comment>
<reference evidence="12" key="2">
    <citation type="submission" date="2025-09" db="UniProtKB">
        <authorList>
            <consortium name="Ensembl"/>
        </authorList>
    </citation>
    <scope>IDENTIFICATION</scope>
</reference>
<reference evidence="12" key="1">
    <citation type="submission" date="2025-08" db="UniProtKB">
        <authorList>
            <consortium name="Ensembl"/>
        </authorList>
    </citation>
    <scope>IDENTIFICATION</scope>
</reference>
<dbReference type="CDD" id="cd17673">
    <property type="entry name" value="MDM4"/>
    <property type="match status" value="1"/>
</dbReference>
<dbReference type="PIRSF" id="PIRSF500699">
    <property type="entry name" value="MDM4"/>
    <property type="match status" value="1"/>
</dbReference>
<feature type="domain" description="RanBP2-type" evidence="10">
    <location>
        <begin position="294"/>
        <end position="323"/>
    </location>
</feature>
<dbReference type="GeneID" id="123031135"/>
<evidence type="ECO:0000313" key="13">
    <source>
        <dbReference type="Proteomes" id="UP000694545"/>
    </source>
</evidence>
<evidence type="ECO:0000256" key="7">
    <source>
        <dbReference type="PIRNR" id="PIRNR006748"/>
    </source>
</evidence>
<dbReference type="GO" id="GO:0002039">
    <property type="term" value="F:p53 binding"/>
    <property type="evidence" value="ECO:0007669"/>
    <property type="project" value="TreeGrafter"/>
</dbReference>
<evidence type="ECO:0000256" key="9">
    <source>
        <dbReference type="SAM" id="MobiDB-lite"/>
    </source>
</evidence>
<evidence type="ECO:0000256" key="3">
    <source>
        <dbReference type="ARBA" id="ARBA00022723"/>
    </source>
</evidence>
<protein>
    <recommendedName>
        <fullName evidence="7">Protein Mdm4</fullName>
    </recommendedName>
</protein>
<dbReference type="GO" id="GO:0016567">
    <property type="term" value="P:protein ubiquitination"/>
    <property type="evidence" value="ECO:0007669"/>
    <property type="project" value="TreeGrafter"/>
</dbReference>
<dbReference type="PIRSF" id="PIRSF006748">
    <property type="entry name" value="p53_MDM_2/4"/>
    <property type="match status" value="1"/>
</dbReference>
<dbReference type="Ensembl" id="ENSVKKT00000015379.1">
    <property type="protein sequence ID" value="ENSVKKP00000015021.1"/>
    <property type="gene ID" value="ENSVKKG00000010298.1"/>
</dbReference>
<name>A0A8D2L0R8_VARKO</name>
<dbReference type="PROSITE" id="PS51925">
    <property type="entry name" value="SWIB_MDM2"/>
    <property type="match status" value="1"/>
</dbReference>
<dbReference type="Pfam" id="PF13920">
    <property type="entry name" value="zf-C3HC4_3"/>
    <property type="match status" value="1"/>
</dbReference>
<evidence type="ECO:0000256" key="4">
    <source>
        <dbReference type="ARBA" id="ARBA00022771"/>
    </source>
</evidence>
<dbReference type="InterPro" id="IPR036443">
    <property type="entry name" value="Znf_RanBP2_sf"/>
</dbReference>
<sequence>MSSSSSAQYSSSENACRTSLEPIKQVRPKLQLLKILQAAGAQGETFTLKEIIHYLGEYIMLKQLYDKEQQHMVYCGGDQLGDLLGRESFSVKDPSPIYDMLKRNVTSATVADAAQTLALAKDQSVDNPSQDQLKSSTERSFGTGQVGDEGDTSTLSTSKYASNEDEDIILLDNLSKEQATLDLVLEEWDVAGLPWWFLGNLRNNYKSRSNGSTDIHTNQDVDTAIVSDTTDDLWFLNEAASDQLEVTVPTKTFDCEQANEDEKEYSKMANEFASSDDFEDSQCLSDDTDVDTPTEDCWQCTKCKMFNSPIKRYCFRCWALRKDWFSDCPKLAHSLSTSNIATMQNKEDTEGMDVPDCRRTVSAPIVRPKDLCGAEVKSSLSPKSTMNSLDLAQGCEGREPSLQFGKCKEKEEVVQSLESSKQLLKPCLMCQKKPRNGNIVHGKTAHLVACFTCAKMLKKGRLPCPVCKKQIQMVIRTFIA</sequence>
<feature type="compositionally biased region" description="Polar residues" evidence="9">
    <location>
        <begin position="125"/>
        <end position="143"/>
    </location>
</feature>
<dbReference type="Gene3D" id="1.10.245.10">
    <property type="entry name" value="SWIB/MDM2 domain"/>
    <property type="match status" value="1"/>
</dbReference>
<dbReference type="PANTHER" id="PTHR46858:SF12">
    <property type="entry name" value="PROTEIN MDM4"/>
    <property type="match status" value="1"/>
</dbReference>
<evidence type="ECO:0000256" key="1">
    <source>
        <dbReference type="ARBA" id="ARBA00004123"/>
    </source>
</evidence>
<keyword evidence="5 7" id="KW-0862">Zinc</keyword>
<dbReference type="Gene3D" id="3.30.40.10">
    <property type="entry name" value="Zinc/RING finger domain, C3HC4 (zinc finger)"/>
    <property type="match status" value="1"/>
</dbReference>
<proteinExistence type="inferred from homology"/>
<dbReference type="PANTHER" id="PTHR46858">
    <property type="entry name" value="OS05G0521000 PROTEIN"/>
    <property type="match status" value="1"/>
</dbReference>
<dbReference type="InterPro" id="IPR036885">
    <property type="entry name" value="SWIB_MDM2_dom_sf"/>
</dbReference>
<dbReference type="InterPro" id="IPR016495">
    <property type="entry name" value="p53_neg-reg_MDM_2/4"/>
</dbReference>